<dbReference type="Proteomes" id="UP000590740">
    <property type="component" value="Unassembled WGS sequence"/>
</dbReference>
<evidence type="ECO:0000259" key="2">
    <source>
        <dbReference type="Pfam" id="PF07587"/>
    </source>
</evidence>
<feature type="domain" description="DUF1549" evidence="1">
    <location>
        <begin position="138"/>
        <end position="344"/>
    </location>
</feature>
<dbReference type="AlphaFoldDB" id="A0A7W7YD81"/>
<dbReference type="RefSeq" id="WP_184341463.1">
    <property type="nucleotide sequence ID" value="NZ_JACHIG010000008.1"/>
</dbReference>
<feature type="domain" description="Cytochrome C Planctomycete-type" evidence="3">
    <location>
        <begin position="33"/>
        <end position="93"/>
    </location>
</feature>
<accession>A0A7W7YD81</accession>
<comment type="caution">
    <text evidence="4">The sequence shown here is derived from an EMBL/GenBank/DDBJ whole genome shotgun (WGS) entry which is preliminary data.</text>
</comment>
<dbReference type="InterPro" id="IPR011429">
    <property type="entry name" value="Cyt_c_Planctomycete-type"/>
</dbReference>
<proteinExistence type="predicted"/>
<evidence type="ECO:0000259" key="1">
    <source>
        <dbReference type="Pfam" id="PF07583"/>
    </source>
</evidence>
<dbReference type="SUPFAM" id="SSF46626">
    <property type="entry name" value="Cytochrome c"/>
    <property type="match status" value="1"/>
</dbReference>
<dbReference type="PANTHER" id="PTHR35889">
    <property type="entry name" value="CYCLOINULO-OLIGOSACCHARIDE FRUCTANOTRANSFERASE-RELATED"/>
    <property type="match status" value="1"/>
</dbReference>
<dbReference type="Pfam" id="PF07583">
    <property type="entry name" value="PSCyt2"/>
    <property type="match status" value="1"/>
</dbReference>
<dbReference type="GO" id="GO:0009055">
    <property type="term" value="F:electron transfer activity"/>
    <property type="evidence" value="ECO:0007669"/>
    <property type="project" value="InterPro"/>
</dbReference>
<evidence type="ECO:0000313" key="5">
    <source>
        <dbReference type="Proteomes" id="UP000590740"/>
    </source>
</evidence>
<dbReference type="InterPro" id="IPR011444">
    <property type="entry name" value="DUF1549"/>
</dbReference>
<keyword evidence="5" id="KW-1185">Reference proteome</keyword>
<name>A0A7W7YD81_9BACT</name>
<evidence type="ECO:0000313" key="4">
    <source>
        <dbReference type="EMBL" id="MBB5034046.1"/>
    </source>
</evidence>
<dbReference type="GO" id="GO:0020037">
    <property type="term" value="F:heme binding"/>
    <property type="evidence" value="ECO:0007669"/>
    <property type="project" value="InterPro"/>
</dbReference>
<dbReference type="Pfam" id="PF07635">
    <property type="entry name" value="PSCyt1"/>
    <property type="match status" value="1"/>
</dbReference>
<sequence>MTSRALILCLGLPATGFAVDFNRDVRPVLAQHCFKCHGMDDQGRKGKLRLDLREAATGKGKSGELAIVPGKPDASEVIKRVFSKDEDEVMPPPHTKTVLPESAKNILKAWISEGANYEAHWAYVPPKQATLPMPGMHPIDSFIQARLKQEGLKPSAQADKYTLVRRVYLDLIGLPPTPKEADAFVNDQSADAYDKLVDSLLASKQYGERWARRWLDLARYADTNGFEKDRPRPIWPYRDWVVRALNEDMPFDQFSIKQLAGDMLPKATPDDLIATGFHRNTMLNEEGGIDPNEYRFYAMVDRVSVTGTAWMGLTMNCCQCHTHKYDPILHTDFYRTMALLNNADEPTYFIPTPEVEAQQKAQQARMAKLESELAGKFPGGKTVMESRFAGWLEGESRRASKWEVIKPTKMETTMPHLEQQADGFILGSGDISKSDVYDLSFKAPIKGVRALRIEVTSHPSLPNNGPGLTNYEGPIGGFFMSELQASQNGQRVKIARAEDTNEDEDDKINDAAAANPKAKAKAAAKAKKKNNAQATLDGEMSSGWQVLGGYGVQHAAVFHFEQPVDLTNGLDLKLLFEKHFACPLGHFRISVTTSDHAEAMGYPAEVEEALASGDKSKHELLLRAFLENADEMKQAVAPLLAARKNPARGQATLVMQERPASNPRSTHRYHRGEYLQPKEEVTPAVPAFLPSLPKGEAANRLTFAKWLFAPENPLTARVTVNRQWQAFFGRGIVKSLEDFGYQSDPPSHPELLDWLAVELVKQGWSMKKLHRLIVTSATYKQGSRITPELAQKDAENVLLARGPRFRLEAEIIRDSALKAAGVLSLKMGGPGVYPPQPASVTSEGTYGKVEWKVSEGEDHFRRSLYTFTKRTAPFAMATTFDAPTGESCLAKREVSNSPLQALTLLNDQMFMEAAQAMAKQVIVESKTDDERLQNIIRRAVTRPATTEELAMFKAFLQKQRERKVSDEALWADVSRAALNLDEAITHP</sequence>
<dbReference type="InterPro" id="IPR036909">
    <property type="entry name" value="Cyt_c-like_dom_sf"/>
</dbReference>
<organism evidence="4 5">
    <name type="scientific">Prosthecobacter vanneervenii</name>
    <dbReference type="NCBI Taxonomy" id="48466"/>
    <lineage>
        <taxon>Bacteria</taxon>
        <taxon>Pseudomonadati</taxon>
        <taxon>Verrucomicrobiota</taxon>
        <taxon>Verrucomicrobiia</taxon>
        <taxon>Verrucomicrobiales</taxon>
        <taxon>Verrucomicrobiaceae</taxon>
        <taxon>Prosthecobacter</taxon>
    </lineage>
</organism>
<dbReference type="Pfam" id="PF07587">
    <property type="entry name" value="PSD1"/>
    <property type="match status" value="1"/>
</dbReference>
<dbReference type="InterPro" id="IPR022655">
    <property type="entry name" value="DUF1553"/>
</dbReference>
<protein>
    <recommendedName>
        <fullName evidence="6">Cytochrome c domain-containing protein</fullName>
    </recommendedName>
</protein>
<evidence type="ECO:0000259" key="3">
    <source>
        <dbReference type="Pfam" id="PF07635"/>
    </source>
</evidence>
<dbReference type="PANTHER" id="PTHR35889:SF3">
    <property type="entry name" value="F-BOX DOMAIN-CONTAINING PROTEIN"/>
    <property type="match status" value="1"/>
</dbReference>
<dbReference type="EMBL" id="JACHIG010000008">
    <property type="protein sequence ID" value="MBB5034046.1"/>
    <property type="molecule type" value="Genomic_DNA"/>
</dbReference>
<gene>
    <name evidence="4" type="ORF">HNQ65_003637</name>
</gene>
<feature type="domain" description="DUF1553" evidence="2">
    <location>
        <begin position="699"/>
        <end position="956"/>
    </location>
</feature>
<reference evidence="4 5" key="1">
    <citation type="submission" date="2020-08" db="EMBL/GenBank/DDBJ databases">
        <title>Genomic Encyclopedia of Type Strains, Phase IV (KMG-IV): sequencing the most valuable type-strain genomes for metagenomic binning, comparative biology and taxonomic classification.</title>
        <authorList>
            <person name="Goeker M."/>
        </authorList>
    </citation>
    <scope>NUCLEOTIDE SEQUENCE [LARGE SCALE GENOMIC DNA]</scope>
    <source>
        <strain evidence="4 5">DSM 12252</strain>
    </source>
</reference>
<evidence type="ECO:0008006" key="6">
    <source>
        <dbReference type="Google" id="ProtNLM"/>
    </source>
</evidence>